<reference evidence="2" key="1">
    <citation type="journal article" date="2021" name="Proc. Natl. Acad. Sci. U.S.A.">
        <title>A Catalog of Tens of Thousands of Viruses from Human Metagenomes Reveals Hidden Associations with Chronic Diseases.</title>
        <authorList>
            <person name="Tisza M.J."/>
            <person name="Buck C.B."/>
        </authorList>
    </citation>
    <scope>NUCLEOTIDE SEQUENCE</scope>
    <source>
        <strain evidence="2">CtrCp2</strain>
    </source>
</reference>
<keyword evidence="1" id="KW-0472">Membrane</keyword>
<name>A0A8S5NYR2_9CAUD</name>
<proteinExistence type="predicted"/>
<organism evidence="2">
    <name type="scientific">Myoviridae sp. ctrCp2</name>
    <dbReference type="NCBI Taxonomy" id="2825179"/>
    <lineage>
        <taxon>Viruses</taxon>
        <taxon>Duplodnaviria</taxon>
        <taxon>Heunggongvirae</taxon>
        <taxon>Uroviricota</taxon>
        <taxon>Caudoviricetes</taxon>
    </lineage>
</organism>
<evidence type="ECO:0000313" key="2">
    <source>
        <dbReference type="EMBL" id="DAD99950.1"/>
    </source>
</evidence>
<evidence type="ECO:0000256" key="1">
    <source>
        <dbReference type="SAM" id="Phobius"/>
    </source>
</evidence>
<protein>
    <submittedName>
        <fullName evidence="2">Uncharacterized protein</fullName>
    </submittedName>
</protein>
<keyword evidence="1" id="KW-0812">Transmembrane</keyword>
<accession>A0A8S5NYR2</accession>
<feature type="transmembrane region" description="Helical" evidence="1">
    <location>
        <begin position="20"/>
        <end position="43"/>
    </location>
</feature>
<dbReference type="EMBL" id="BK015296">
    <property type="protein sequence ID" value="DAD99950.1"/>
    <property type="molecule type" value="Genomic_DNA"/>
</dbReference>
<keyword evidence="1" id="KW-1133">Transmembrane helix</keyword>
<sequence length="107" mass="12870">MSGKPHSQNQGVRLTRQGLFLYYVSSIFFYIISFPLLFFRGFLRRKPLIKQSFLRENPYYLRENPKTYIFINTDICLLKSKKSALMTFYALFWGRNMVFWGQNLSLF</sequence>